<dbReference type="GO" id="GO:0007096">
    <property type="term" value="P:regulation of exit from mitosis"/>
    <property type="evidence" value="ECO:0007669"/>
    <property type="project" value="TreeGrafter"/>
</dbReference>
<evidence type="ECO:0000313" key="6">
    <source>
        <dbReference type="EMBL" id="KHJ30441.1"/>
    </source>
</evidence>
<organism evidence="6 7">
    <name type="scientific">Uncinula necator</name>
    <name type="common">Grape powdery mildew</name>
    <dbReference type="NCBI Taxonomy" id="52586"/>
    <lineage>
        <taxon>Eukaryota</taxon>
        <taxon>Fungi</taxon>
        <taxon>Dikarya</taxon>
        <taxon>Ascomycota</taxon>
        <taxon>Pezizomycotina</taxon>
        <taxon>Leotiomycetes</taxon>
        <taxon>Erysiphales</taxon>
        <taxon>Erysiphaceae</taxon>
        <taxon>Erysiphe</taxon>
    </lineage>
</organism>
<dbReference type="STRING" id="52586.A0A0B1P0J8"/>
<evidence type="ECO:0000256" key="2">
    <source>
        <dbReference type="ARBA" id="ARBA00022692"/>
    </source>
</evidence>
<dbReference type="Proteomes" id="UP000030854">
    <property type="component" value="Unassembled WGS sequence"/>
</dbReference>
<protein>
    <submittedName>
        <fullName evidence="6">Putative duf2418 domain containing protein</fullName>
    </submittedName>
</protein>
<dbReference type="EMBL" id="JNVN01004245">
    <property type="protein sequence ID" value="KHJ30441.1"/>
    <property type="molecule type" value="Genomic_DNA"/>
</dbReference>
<comment type="subcellular location">
    <subcellularLocation>
        <location evidence="1">Endomembrane system</location>
        <topology evidence="1">Multi-pass membrane protein</topology>
    </subcellularLocation>
</comment>
<name>A0A0B1P0J8_UNCNE</name>
<accession>A0A0B1P0J8</accession>
<evidence type="ECO:0000256" key="3">
    <source>
        <dbReference type="ARBA" id="ARBA00022989"/>
    </source>
</evidence>
<proteinExistence type="predicted"/>
<dbReference type="GO" id="GO:0043007">
    <property type="term" value="P:maintenance of rDNA"/>
    <property type="evidence" value="ECO:0007669"/>
    <property type="project" value="TreeGrafter"/>
</dbReference>
<reference evidence="6 7" key="1">
    <citation type="journal article" date="2014" name="BMC Genomics">
        <title>Adaptive genomic structural variation in the grape powdery mildew pathogen, Erysiphe necator.</title>
        <authorList>
            <person name="Jones L."/>
            <person name="Riaz S."/>
            <person name="Morales-Cruz A."/>
            <person name="Amrine K.C."/>
            <person name="McGuire B."/>
            <person name="Gubler W.D."/>
            <person name="Walker M.A."/>
            <person name="Cantu D."/>
        </authorList>
    </citation>
    <scope>NUCLEOTIDE SEQUENCE [LARGE SCALE GENOMIC DNA]</scope>
    <source>
        <strain evidence="7">c</strain>
    </source>
</reference>
<dbReference type="InterPro" id="IPR018819">
    <property type="entry name" value="Nur1/Mug154"/>
</dbReference>
<feature type="transmembrane region" description="Helical" evidence="5">
    <location>
        <begin position="177"/>
        <end position="195"/>
    </location>
</feature>
<dbReference type="AlphaFoldDB" id="A0A0B1P0J8"/>
<keyword evidence="3 5" id="KW-1133">Transmembrane helix</keyword>
<dbReference type="GO" id="GO:0012505">
    <property type="term" value="C:endomembrane system"/>
    <property type="evidence" value="ECO:0007669"/>
    <property type="project" value="UniProtKB-SubCell"/>
</dbReference>
<keyword evidence="7" id="KW-1185">Reference proteome</keyword>
<dbReference type="HOGENOM" id="CLU_687344_0_0_1"/>
<gene>
    <name evidence="6" type="ORF">EV44_g0736</name>
</gene>
<dbReference type="PANTHER" id="PTHR28293">
    <property type="entry name" value="NUCLEAR RIM PROTEIN 1"/>
    <property type="match status" value="1"/>
</dbReference>
<sequence>MPNLLNGRSLFHLINDCLQIVLNRLRISEIRGISDWGTSKNGNIAALMSHFLYLIALTNLKSSKEIQSLVFTINHPEYKLLNYTALLIINILPAFSILNTIYTFGRKKNSCLFRNSIHAAQDTSSSQSVKISSIRGSPLGFDNIFNHYRRLNHKSRIDQGSLHSTSEIAVWDPILPCLRIFCLFSPGHVIIYWLFFPQNAPDTQPALDILKVIFLQLLMSLQLFLLEIHYIQRAKDISIIHGNVMNEYNVKFVYPRLNPTVRDSGTQSTRIITSAALSLDENVDTFKTSSMYHESPTISQYLEFENISPLTSQQYLRLAVSQSSPSEIETISSYSYHSPIKDPIIKQSMVDISNDFELSPSNILSPQSHDNYPIFSVDSYQEHKKDTFSRRKYERGPSFFR</sequence>
<evidence type="ECO:0000256" key="1">
    <source>
        <dbReference type="ARBA" id="ARBA00004127"/>
    </source>
</evidence>
<keyword evidence="2 5" id="KW-0812">Transmembrane</keyword>
<keyword evidence="4 5" id="KW-0472">Membrane</keyword>
<dbReference type="PANTHER" id="PTHR28293:SF1">
    <property type="entry name" value="NUCLEAR RIM PROTEIN 1"/>
    <property type="match status" value="1"/>
</dbReference>
<comment type="caution">
    <text evidence="6">The sequence shown here is derived from an EMBL/GenBank/DDBJ whole genome shotgun (WGS) entry which is preliminary data.</text>
</comment>
<evidence type="ECO:0000313" key="7">
    <source>
        <dbReference type="Proteomes" id="UP000030854"/>
    </source>
</evidence>
<dbReference type="Pfam" id="PF10332">
    <property type="entry name" value="DUF2418"/>
    <property type="match status" value="1"/>
</dbReference>
<feature type="transmembrane region" description="Helical" evidence="5">
    <location>
        <begin position="207"/>
        <end position="226"/>
    </location>
</feature>
<feature type="transmembrane region" description="Helical" evidence="5">
    <location>
        <begin position="80"/>
        <end position="104"/>
    </location>
</feature>
<evidence type="ECO:0000256" key="4">
    <source>
        <dbReference type="ARBA" id="ARBA00023136"/>
    </source>
</evidence>
<evidence type="ECO:0000256" key="5">
    <source>
        <dbReference type="SAM" id="Phobius"/>
    </source>
</evidence>